<evidence type="ECO:0000256" key="2">
    <source>
        <dbReference type="ARBA" id="ARBA00022448"/>
    </source>
</evidence>
<dbReference type="EMBL" id="FNOW01000006">
    <property type="protein sequence ID" value="SDX54522.1"/>
    <property type="molecule type" value="Genomic_DNA"/>
</dbReference>
<keyword evidence="6 11" id="KW-0812">Transmembrane</keyword>
<keyword evidence="7 11" id="KW-1133">Transmembrane helix</keyword>
<gene>
    <name evidence="11" type="primary">cysZ</name>
    <name evidence="12" type="ORF">SAMN05421644_10644</name>
</gene>
<keyword evidence="2 11" id="KW-0813">Transport</keyword>
<dbReference type="Proteomes" id="UP000198672">
    <property type="component" value="Unassembled WGS sequence"/>
</dbReference>
<feature type="transmembrane region" description="Helical" evidence="11">
    <location>
        <begin position="205"/>
        <end position="235"/>
    </location>
</feature>
<dbReference type="InterPro" id="IPR059112">
    <property type="entry name" value="CysZ/EI24"/>
</dbReference>
<dbReference type="AlphaFoldDB" id="A0A1H3CJT5"/>
<dbReference type="NCBIfam" id="NF003433">
    <property type="entry name" value="PRK04949.1"/>
    <property type="match status" value="1"/>
</dbReference>
<evidence type="ECO:0000313" key="12">
    <source>
        <dbReference type="EMBL" id="SDX54522.1"/>
    </source>
</evidence>
<feature type="transmembrane region" description="Helical" evidence="11">
    <location>
        <begin position="143"/>
        <end position="167"/>
    </location>
</feature>
<comment type="similarity">
    <text evidence="11">Belongs to the CysZ family.</text>
</comment>
<keyword evidence="5 11" id="KW-0028">Amino-acid biosynthesis</keyword>
<dbReference type="GO" id="GO:0005886">
    <property type="term" value="C:plasma membrane"/>
    <property type="evidence" value="ECO:0007669"/>
    <property type="project" value="UniProtKB-SubCell"/>
</dbReference>
<dbReference type="InterPro" id="IPR022985">
    <property type="entry name" value="Sulfate_CysZ"/>
</dbReference>
<evidence type="ECO:0000256" key="7">
    <source>
        <dbReference type="ARBA" id="ARBA00022989"/>
    </source>
</evidence>
<organism evidence="12 13">
    <name type="scientific">Allochromatium warmingii</name>
    <name type="common">Chromatium warmingii</name>
    <dbReference type="NCBI Taxonomy" id="61595"/>
    <lineage>
        <taxon>Bacteria</taxon>
        <taxon>Pseudomonadati</taxon>
        <taxon>Pseudomonadota</taxon>
        <taxon>Gammaproteobacteria</taxon>
        <taxon>Chromatiales</taxon>
        <taxon>Chromatiaceae</taxon>
        <taxon>Allochromatium</taxon>
    </lineage>
</organism>
<dbReference type="OrthoDB" id="5292355at2"/>
<keyword evidence="3 11" id="KW-1003">Cell membrane</keyword>
<protein>
    <recommendedName>
        <fullName evidence="11">Sulfate transporter CysZ</fullName>
    </recommendedName>
</protein>
<dbReference type="InterPro" id="IPR050480">
    <property type="entry name" value="CysZ-like"/>
</dbReference>
<dbReference type="HAMAP" id="MF_00468">
    <property type="entry name" value="CysZ"/>
    <property type="match status" value="1"/>
</dbReference>
<dbReference type="RefSeq" id="WP_091332291.1">
    <property type="nucleotide sequence ID" value="NZ_FNOW01000006.1"/>
</dbReference>
<proteinExistence type="inferred from homology"/>
<dbReference type="STRING" id="61595.SAMN05421644_10644"/>
<evidence type="ECO:0000256" key="1">
    <source>
        <dbReference type="ARBA" id="ARBA00004141"/>
    </source>
</evidence>
<dbReference type="GO" id="GO:0009675">
    <property type="term" value="F:high-affinity sulfate:proton symporter activity"/>
    <property type="evidence" value="ECO:0007669"/>
    <property type="project" value="TreeGrafter"/>
</dbReference>
<feature type="transmembrane region" description="Helical" evidence="11">
    <location>
        <begin position="70"/>
        <end position="96"/>
    </location>
</feature>
<evidence type="ECO:0000313" key="13">
    <source>
        <dbReference type="Proteomes" id="UP000198672"/>
    </source>
</evidence>
<accession>A0A1H3CJT5</accession>
<dbReference type="PANTHER" id="PTHR37468:SF1">
    <property type="entry name" value="SULFATE TRANSPORTER CYSZ"/>
    <property type="match status" value="1"/>
</dbReference>
<evidence type="ECO:0000256" key="4">
    <source>
        <dbReference type="ARBA" id="ARBA00022519"/>
    </source>
</evidence>
<evidence type="ECO:0000256" key="8">
    <source>
        <dbReference type="ARBA" id="ARBA00023032"/>
    </source>
</evidence>
<evidence type="ECO:0000256" key="9">
    <source>
        <dbReference type="ARBA" id="ARBA00023136"/>
    </source>
</evidence>
<reference evidence="13" key="1">
    <citation type="submission" date="2016-10" db="EMBL/GenBank/DDBJ databases">
        <authorList>
            <person name="Varghese N."/>
            <person name="Submissions S."/>
        </authorList>
    </citation>
    <scope>NUCLEOTIDE SEQUENCE [LARGE SCALE GENOMIC DNA]</scope>
    <source>
        <strain evidence="13">DSM 173</strain>
    </source>
</reference>
<keyword evidence="9 11" id="KW-0472">Membrane</keyword>
<comment type="function">
    <text evidence="11">High affinity, high specificity proton-dependent sulfate transporter, which mediates sulfate uptake. Provides the sulfur source for the cysteine synthesis pathway.</text>
</comment>
<comment type="subcellular location">
    <subcellularLocation>
        <location evidence="11">Cell inner membrane</location>
        <topology evidence="11">Multi-pass membrane protein</topology>
    </subcellularLocation>
    <subcellularLocation>
        <location evidence="1">Membrane</location>
        <topology evidence="1">Multi-pass membrane protein</topology>
    </subcellularLocation>
</comment>
<evidence type="ECO:0000256" key="6">
    <source>
        <dbReference type="ARBA" id="ARBA00022692"/>
    </source>
</evidence>
<keyword evidence="8 11" id="KW-0764">Sulfate transport</keyword>
<evidence type="ECO:0000256" key="11">
    <source>
        <dbReference type="HAMAP-Rule" id="MF_00468"/>
    </source>
</evidence>
<evidence type="ECO:0000256" key="3">
    <source>
        <dbReference type="ARBA" id="ARBA00022475"/>
    </source>
</evidence>
<dbReference type="GO" id="GO:0000103">
    <property type="term" value="P:sulfate assimilation"/>
    <property type="evidence" value="ECO:0007669"/>
    <property type="project" value="InterPro"/>
</dbReference>
<feature type="transmembrane region" description="Helical" evidence="11">
    <location>
        <begin position="27"/>
        <end position="50"/>
    </location>
</feature>
<keyword evidence="13" id="KW-1185">Reference proteome</keyword>
<keyword evidence="10 11" id="KW-0198">Cysteine biosynthesis</keyword>
<dbReference type="GO" id="GO:0019344">
    <property type="term" value="P:cysteine biosynthetic process"/>
    <property type="evidence" value="ECO:0007669"/>
    <property type="project" value="UniProtKB-UniRule"/>
</dbReference>
<evidence type="ECO:0000256" key="10">
    <source>
        <dbReference type="ARBA" id="ARBA00023192"/>
    </source>
</evidence>
<keyword evidence="4 11" id="KW-0997">Cell inner membrane</keyword>
<dbReference type="Pfam" id="PF07264">
    <property type="entry name" value="EI24"/>
    <property type="match status" value="1"/>
</dbReference>
<evidence type="ECO:0000256" key="5">
    <source>
        <dbReference type="ARBA" id="ARBA00022605"/>
    </source>
</evidence>
<name>A0A1H3CJT5_ALLWA</name>
<dbReference type="PANTHER" id="PTHR37468">
    <property type="entry name" value="SULFATE TRANSPORTER CYSZ"/>
    <property type="match status" value="1"/>
</dbReference>
<sequence>MVKSPLSGARYLIQGLSLITRPGIKRFVIIPLLLNVLIFSAAIYVGISQFESLMQLMEAQLPTWLNWLDWLIWPLFIVLLLVFVFYTFGLLANLIAAPFNGLLAEKIELLLTGQPLEQNGDYLRLLAELGPTLLDEVRKLAYALLWALPFLLLLFVPLIGPLLWFLYTAWMMAVEYSDYPMGNHGLRFAEIRRHLRERRALSLGFGAAAAGMAMIPVLNFLLMPVAVAGATALWVREFRPTSPT</sequence>